<organism evidence="1 2">
    <name type="scientific">Suilimivivens aceti</name>
    <dbReference type="NCBI Taxonomy" id="2981774"/>
    <lineage>
        <taxon>Bacteria</taxon>
        <taxon>Bacillati</taxon>
        <taxon>Bacillota</taxon>
        <taxon>Clostridia</taxon>
        <taxon>Lachnospirales</taxon>
        <taxon>Lachnospiraceae</taxon>
        <taxon>Suilimivivens</taxon>
    </lineage>
</organism>
<dbReference type="RefSeq" id="WP_262574275.1">
    <property type="nucleotide sequence ID" value="NZ_JAOQKJ010000005.1"/>
</dbReference>
<accession>A0ABT2T1X0</accession>
<sequence length="199" mass="23156">MEKQLIISIGREFGSGGHEIAEILAKHYGLNLYDKNLLQEIANEKSVEVKNLEKYDEVPRNLFMTRTVKGYSNSAEENLANMQFDYLRKKAESGESFVVVGRCSEDVLKKYPGTISIFILGDWESKVDRVVRIYGMNRDEAETFMVRQDKKRKNYHNYYCKGKWGDSRNYDVSINSSKLGEDVTAEMLIDYIDRRQNKH</sequence>
<dbReference type="InterPro" id="IPR027417">
    <property type="entry name" value="P-loop_NTPase"/>
</dbReference>
<keyword evidence="2" id="KW-1185">Reference proteome</keyword>
<dbReference type="Gene3D" id="3.40.50.300">
    <property type="entry name" value="P-loop containing nucleotide triphosphate hydrolases"/>
    <property type="match status" value="1"/>
</dbReference>
<reference evidence="1 2" key="1">
    <citation type="journal article" date="2021" name="ISME Commun">
        <title>Automated analysis of genomic sequences facilitates high-throughput and comprehensive description of bacteria.</title>
        <authorList>
            <person name="Hitch T.C.A."/>
        </authorList>
    </citation>
    <scope>NUCLEOTIDE SEQUENCE [LARGE SCALE GENOMIC DNA]</scope>
    <source>
        <strain evidence="1 2">Sanger_18</strain>
    </source>
</reference>
<dbReference type="EMBL" id="JAOQKJ010000005">
    <property type="protein sequence ID" value="MCU6744255.1"/>
    <property type="molecule type" value="Genomic_DNA"/>
</dbReference>
<name>A0ABT2T1X0_9FIRM</name>
<comment type="caution">
    <text evidence="1">The sequence shown here is derived from an EMBL/GenBank/DDBJ whole genome shotgun (WGS) entry which is preliminary data.</text>
</comment>
<dbReference type="Proteomes" id="UP001652432">
    <property type="component" value="Unassembled WGS sequence"/>
</dbReference>
<protein>
    <submittedName>
        <fullName evidence="1">Cytidylate kinase-like family protein</fullName>
    </submittedName>
</protein>
<gene>
    <name evidence="1" type="ORF">OCV77_07065</name>
</gene>
<evidence type="ECO:0000313" key="1">
    <source>
        <dbReference type="EMBL" id="MCU6744255.1"/>
    </source>
</evidence>
<evidence type="ECO:0000313" key="2">
    <source>
        <dbReference type="Proteomes" id="UP001652432"/>
    </source>
</evidence>
<proteinExistence type="predicted"/>
<dbReference type="Pfam" id="PF13189">
    <property type="entry name" value="Cytidylate_kin2"/>
    <property type="match status" value="1"/>
</dbReference>